<feature type="compositionally biased region" description="Polar residues" evidence="11">
    <location>
        <begin position="106"/>
        <end position="137"/>
    </location>
</feature>
<feature type="compositionally biased region" description="Basic and acidic residues" evidence="11">
    <location>
        <begin position="667"/>
        <end position="676"/>
    </location>
</feature>
<dbReference type="SUPFAM" id="SSF101447">
    <property type="entry name" value="Formin homology 2 domain (FH2 domain)"/>
    <property type="match status" value="1"/>
</dbReference>
<feature type="compositionally biased region" description="Polar residues" evidence="11">
    <location>
        <begin position="1092"/>
        <end position="1105"/>
    </location>
</feature>
<dbReference type="Proteomes" id="UP000076632">
    <property type="component" value="Unassembled WGS sequence"/>
</dbReference>
<evidence type="ECO:0000313" key="13">
    <source>
        <dbReference type="EMBL" id="KZF18873.1"/>
    </source>
</evidence>
<feature type="compositionally biased region" description="Polar residues" evidence="11">
    <location>
        <begin position="1460"/>
        <end position="1470"/>
    </location>
</feature>
<feature type="compositionally biased region" description="Pro residues" evidence="11">
    <location>
        <begin position="205"/>
        <end position="218"/>
    </location>
</feature>
<dbReference type="PROSITE" id="PS00108">
    <property type="entry name" value="PROTEIN_KINASE_ST"/>
    <property type="match status" value="1"/>
</dbReference>
<evidence type="ECO:0000313" key="14">
    <source>
        <dbReference type="Proteomes" id="UP000076632"/>
    </source>
</evidence>
<dbReference type="PANTHER" id="PTHR48016:SF48">
    <property type="entry name" value="SERINE_THREONINE-PROTEIN KINASE BCK1_SLK1_SSP31"/>
    <property type="match status" value="1"/>
</dbReference>
<feature type="domain" description="Protein kinase" evidence="12">
    <location>
        <begin position="1559"/>
        <end position="1829"/>
    </location>
</feature>
<evidence type="ECO:0000256" key="8">
    <source>
        <dbReference type="ARBA" id="ARBA00048130"/>
    </source>
</evidence>
<feature type="compositionally biased region" description="Polar residues" evidence="11">
    <location>
        <begin position="1125"/>
        <end position="1153"/>
    </location>
</feature>
<feature type="region of interest" description="Disordered" evidence="11">
    <location>
        <begin position="1"/>
        <end position="33"/>
    </location>
</feature>
<feature type="compositionally biased region" description="Low complexity" evidence="11">
    <location>
        <begin position="374"/>
        <end position="385"/>
    </location>
</feature>
<feature type="region of interest" description="Disordered" evidence="11">
    <location>
        <begin position="1313"/>
        <end position="1357"/>
    </location>
</feature>
<protein>
    <recommendedName>
        <fullName evidence="2">mitogen-activated protein kinase</fullName>
        <ecNumber evidence="2">2.7.11.24</ecNumber>
    </recommendedName>
</protein>
<dbReference type="GO" id="GO:0005524">
    <property type="term" value="F:ATP binding"/>
    <property type="evidence" value="ECO:0007669"/>
    <property type="project" value="UniProtKB-UniRule"/>
</dbReference>
<feature type="compositionally biased region" description="Polar residues" evidence="11">
    <location>
        <begin position="1"/>
        <end position="31"/>
    </location>
</feature>
<dbReference type="SUPFAM" id="SSF47769">
    <property type="entry name" value="SAM/Pointed domain"/>
    <property type="match status" value="1"/>
</dbReference>
<dbReference type="InterPro" id="IPR000719">
    <property type="entry name" value="Prot_kinase_dom"/>
</dbReference>
<dbReference type="OMA" id="MQISPKP"/>
<feature type="region of interest" description="Disordered" evidence="11">
    <location>
        <begin position="685"/>
        <end position="704"/>
    </location>
</feature>
<evidence type="ECO:0000256" key="3">
    <source>
        <dbReference type="ARBA" id="ARBA00022679"/>
    </source>
</evidence>
<accession>A0A161VZ54</accession>
<dbReference type="SMART" id="SM00220">
    <property type="entry name" value="S_TKc"/>
    <property type="match status" value="1"/>
</dbReference>
<keyword evidence="3" id="KW-0808">Transferase</keyword>
<feature type="compositionally biased region" description="Polar residues" evidence="11">
    <location>
        <begin position="60"/>
        <end position="81"/>
    </location>
</feature>
<feature type="compositionally biased region" description="Pro residues" evidence="11">
    <location>
        <begin position="239"/>
        <end position="248"/>
    </location>
</feature>
<dbReference type="InterPro" id="IPR011009">
    <property type="entry name" value="Kinase-like_dom_sf"/>
</dbReference>
<feature type="region of interest" description="Disordered" evidence="11">
    <location>
        <begin position="373"/>
        <end position="406"/>
    </location>
</feature>
<feature type="compositionally biased region" description="Basic and acidic residues" evidence="11">
    <location>
        <begin position="1328"/>
        <end position="1344"/>
    </location>
</feature>
<feature type="compositionally biased region" description="Basic and acidic residues" evidence="11">
    <location>
        <begin position="1154"/>
        <end position="1167"/>
    </location>
</feature>
<feature type="compositionally biased region" description="Polar residues" evidence="11">
    <location>
        <begin position="600"/>
        <end position="615"/>
    </location>
</feature>
<feature type="compositionally biased region" description="Polar residues" evidence="11">
    <location>
        <begin position="1071"/>
        <end position="1083"/>
    </location>
</feature>
<feature type="compositionally biased region" description="Basic and acidic residues" evidence="11">
    <location>
        <begin position="1272"/>
        <end position="1285"/>
    </location>
</feature>
<comment type="catalytic activity">
    <reaction evidence="7">
        <text>L-threonyl-[protein] + ATP = O-phospho-L-threonyl-[protein] + ADP + H(+)</text>
        <dbReference type="Rhea" id="RHEA:46608"/>
        <dbReference type="Rhea" id="RHEA-COMP:11060"/>
        <dbReference type="Rhea" id="RHEA-COMP:11605"/>
        <dbReference type="ChEBI" id="CHEBI:15378"/>
        <dbReference type="ChEBI" id="CHEBI:30013"/>
        <dbReference type="ChEBI" id="CHEBI:30616"/>
        <dbReference type="ChEBI" id="CHEBI:61977"/>
        <dbReference type="ChEBI" id="CHEBI:456216"/>
        <dbReference type="EC" id="2.7.11.24"/>
    </reaction>
    <physiologicalReaction direction="left-to-right" evidence="7">
        <dbReference type="Rhea" id="RHEA:46609"/>
    </physiologicalReaction>
</comment>
<dbReference type="OrthoDB" id="266718at2759"/>
<dbReference type="Gene3D" id="1.10.510.10">
    <property type="entry name" value="Transferase(Phosphotransferase) domain 1"/>
    <property type="match status" value="1"/>
</dbReference>
<dbReference type="FunFam" id="3.30.200.20:FF:000387">
    <property type="entry name" value="Serine/threonine-protein kinase STE11"/>
    <property type="match status" value="1"/>
</dbReference>
<evidence type="ECO:0000256" key="7">
    <source>
        <dbReference type="ARBA" id="ARBA00047919"/>
    </source>
</evidence>
<evidence type="ECO:0000256" key="4">
    <source>
        <dbReference type="ARBA" id="ARBA00022741"/>
    </source>
</evidence>
<feature type="compositionally biased region" description="Pro residues" evidence="11">
    <location>
        <begin position="159"/>
        <end position="185"/>
    </location>
</feature>
<keyword evidence="4 9" id="KW-0547">Nucleotide-binding</keyword>
<feature type="compositionally biased region" description="Low complexity" evidence="11">
    <location>
        <begin position="588"/>
        <end position="599"/>
    </location>
</feature>
<evidence type="ECO:0000259" key="12">
    <source>
        <dbReference type="PROSITE" id="PS50011"/>
    </source>
</evidence>
<dbReference type="GO" id="GO:0004709">
    <property type="term" value="F:MAP kinase kinase kinase activity"/>
    <property type="evidence" value="ECO:0007669"/>
    <property type="project" value="UniProtKB-ARBA"/>
</dbReference>
<feature type="compositionally biased region" description="Polar residues" evidence="11">
    <location>
        <begin position="1430"/>
        <end position="1440"/>
    </location>
</feature>
<dbReference type="SUPFAM" id="SSF56112">
    <property type="entry name" value="Protein kinase-like (PK-like)"/>
    <property type="match status" value="1"/>
</dbReference>
<sequence length="1850" mass="201938">MVNPHRSSSARSENSVRTTSPDRPLSEQSSWVVPDDLILNDVPGYNVGASASALLIPSHGTGSPYPSISASHHQSNQNRTSPVHRNRAYSSTDPSKHQFNLYRPGNRNSVGEQMQNSYQPSQRHASASQALDMQRQQYVPGPPPLGVSISGSQAHLISLPPPPPRPPPNNPHGVVIPPPPGPPPGGSSHGLVTGWQSNWPRAQNFPPPPPPPPPPPMPTQALPYNPSHPYHGHQVTPLSVPPPPPHPELQPMTSATYIPHGESFGPGVGIPPLQPQNRTQAEQQPHFIRGDISDLSTNSETARAPFNTRQVADSVPSGSHQDAGFAETGSRLLHGVPQTPLSRHHHMVLPLRDQQDLPSPGSHTAMLYNQQHQNSNPNLANTLNNDTQLTGDGVHESPTPSDPAPNWSLERVLRWLSSNSFSKDWQETFKELNVHGSDFLELGRGHNGRGNFGMMHQLIYPQLAKECSKSGTGWDQAREREEGKRMRRLIRRIADTGSTGSSRIGAHRRDSSQMLQSATSTEGGVEGSPNLSRQEVYATTPTTAGGDDESPGRQTFMRPPPIPGLGPRRFSNQRSSAVPSFPQAIPRPSGSPQSGSPGPNQVTMAFPSTLSTSSPHGRFEHNKSNSADSMGGINIPSTPFGAGNALRTEGSGGSVPDINNNAAQYQEPRRKAEDGTRLQQLEVYTRQSSNDAPSSARDHGRGFLGKFRKRGKKEDGLHPSPEDQALESPTSPIYTKQAPPSLPYAKAGVNISDSSLERPLSQVIMNDHERLIANGGRNRAVMRGVNPKKYVLATPDGWNYRLVDVTEFDSADVLRNQICLNLGITASDYAQFYLTEFGQLDHEEPLSDSMLVLSRRTKADANAGLRLLVRSHSPFPDSSSAPSSTGLGIGLPTKAILSPPISTSILPEKSAEDPSSNRHAFFQSKFANSQTNDLRPAGLQLHRKEEKDNPSNYKSSPHAASPDLSRDRPHLSGPLTEGGNYLSGTDSTEAQKAASLEVAVEEHRRENERKQKAYLLAKQQRFKDSHATDSSTGYSIRRDGVIDFDVPRNSPFEDKRQDAWVPLRKPPPAPSESNTLIKANSLSRRPVDRTKSFQVISSTDDTPQRSGAPPGLEAGEHTRRKPVGSSASFGIHTYSSAGDTSLQVRNPVPTSEQWHPRDAIEPQRQAEHANYISQQSPTNPAAAKSFQLADMSSQPNRVPMVGNVGNIPSRAPSLESRGARPEFLEPEITFSKSPDIPQQSPDEDSDDGLFAIPLSKRKEGSGNDVNSSLPPERIDTDATRKDERPTLTLNTRRSKKGLSVSFASPQASAVSASTSASPFGAASPAPPQEDRTNLPTRIDRHHPESANSSTWSAQSPEEMTRLLRRESFARDDLWASRPPTEALIDHLDDFFPNLDLDQPVVEEQANSPPTSPVPALDKGIESDLPLAKPLTSQSHANPSAQGPFGITGPRHAETIREPAPSQTSQKEISAQSIAQRQIRNAGGLGRMKSIREVAKGAHEANRKRYTAPSQKSGDIIRRKSTKMFGANIVQIKPTRGNRVGKVEALAHDSLPKRQPTFKWFKGQLIGKGTYGRVYLGMNATTGEFLAVKQVEVNSKAAGQDKDRIKEMVAALDQEIDTMQHLDHVNIVQYLGCERKEYSISIFLEYISGGSIGSCLRKHGKFEESVVRSLTRQTLDGLAYLHREGILHRDLKADNILLDIDGTCKISDFGISKKTDNIYGNDVTNSMQGSVFWMAPEVIRSQGQGYSAKVDIWSLGCVVLEMFAGRRPWSKEEAIGAIYKLGSLNLAPPIPEDVSVTISPESLAFMYDCFTIDPSERPTAETLLSQHPFCNPDLHYDFFTTELYAKIRGAF</sequence>
<feature type="region of interest" description="Disordered" evidence="11">
    <location>
        <begin position="1429"/>
        <end position="1470"/>
    </location>
</feature>
<keyword evidence="10" id="KW-0175">Coiled coil</keyword>
<dbReference type="InParanoid" id="A0A161VZ54"/>
<evidence type="ECO:0000256" key="6">
    <source>
        <dbReference type="ARBA" id="ARBA00022840"/>
    </source>
</evidence>
<keyword evidence="14" id="KW-1185">Reference proteome</keyword>
<dbReference type="PROSITE" id="PS00107">
    <property type="entry name" value="PROTEIN_KINASE_ATP"/>
    <property type="match status" value="1"/>
</dbReference>
<feature type="region of interest" description="Disordered" evidence="11">
    <location>
        <begin position="55"/>
        <end position="255"/>
    </location>
</feature>
<evidence type="ECO:0000256" key="2">
    <source>
        <dbReference type="ARBA" id="ARBA00012411"/>
    </source>
</evidence>
<dbReference type="InterPro" id="IPR008271">
    <property type="entry name" value="Ser/Thr_kinase_AS"/>
</dbReference>
<dbReference type="PANTHER" id="PTHR48016">
    <property type="entry name" value="MAP KINASE KINASE KINASE SSK2-RELATED-RELATED"/>
    <property type="match status" value="1"/>
</dbReference>
<evidence type="ECO:0000256" key="5">
    <source>
        <dbReference type="ARBA" id="ARBA00022777"/>
    </source>
</evidence>
<feature type="coiled-coil region" evidence="10">
    <location>
        <begin position="993"/>
        <end position="1020"/>
    </location>
</feature>
<dbReference type="GO" id="GO:0004707">
    <property type="term" value="F:MAP kinase activity"/>
    <property type="evidence" value="ECO:0007669"/>
    <property type="project" value="UniProtKB-EC"/>
</dbReference>
<feature type="region of interest" description="Disordered" evidence="11">
    <location>
        <begin position="943"/>
        <end position="990"/>
    </location>
</feature>
<feature type="compositionally biased region" description="Polar residues" evidence="11">
    <location>
        <begin position="512"/>
        <end position="522"/>
    </location>
</feature>
<dbReference type="InterPro" id="IPR013761">
    <property type="entry name" value="SAM/pointed_sf"/>
</dbReference>
<comment type="similarity">
    <text evidence="1">Belongs to the protein kinase superfamily. STE Ser/Thr protein kinase family. MAP kinase kinase kinase subfamily.</text>
</comment>
<dbReference type="EMBL" id="KV407469">
    <property type="protein sequence ID" value="KZF18873.1"/>
    <property type="molecule type" value="Genomic_DNA"/>
</dbReference>
<dbReference type="GeneID" id="28900707"/>
<keyword evidence="6 9" id="KW-0067">ATP-binding</keyword>
<feature type="compositionally biased region" description="Basic and acidic residues" evidence="11">
    <location>
        <begin position="712"/>
        <end position="721"/>
    </location>
</feature>
<feature type="region of interest" description="Disordered" evidence="11">
    <location>
        <begin position="495"/>
        <end position="677"/>
    </location>
</feature>
<dbReference type="InterPro" id="IPR050538">
    <property type="entry name" value="MAP_kinase_kinase_kinase"/>
</dbReference>
<feature type="compositionally biased region" description="Polar residues" evidence="11">
    <location>
        <begin position="1345"/>
        <end position="1357"/>
    </location>
</feature>
<evidence type="ECO:0000256" key="1">
    <source>
        <dbReference type="ARBA" id="ARBA00006529"/>
    </source>
</evidence>
<evidence type="ECO:0000256" key="11">
    <source>
        <dbReference type="SAM" id="MobiDB-lite"/>
    </source>
</evidence>
<feature type="binding site" evidence="9">
    <location>
        <position position="1588"/>
    </location>
    <ligand>
        <name>ATP</name>
        <dbReference type="ChEBI" id="CHEBI:30616"/>
    </ligand>
</feature>
<reference evidence="13 14" key="1">
    <citation type="journal article" date="2016" name="Fungal Biol.">
        <title>The genome of Xylona heveae provides a window into fungal endophytism.</title>
        <authorList>
            <person name="Gazis R."/>
            <person name="Kuo A."/>
            <person name="Riley R."/>
            <person name="LaButti K."/>
            <person name="Lipzen A."/>
            <person name="Lin J."/>
            <person name="Amirebrahimi M."/>
            <person name="Hesse C.N."/>
            <person name="Spatafora J.W."/>
            <person name="Henrissat B."/>
            <person name="Hainaut M."/>
            <person name="Grigoriev I.V."/>
            <person name="Hibbett D.S."/>
        </authorList>
    </citation>
    <scope>NUCLEOTIDE SEQUENCE [LARGE SCALE GENOMIC DNA]</scope>
    <source>
        <strain evidence="13 14">TC161</strain>
    </source>
</reference>
<proteinExistence type="inferred from homology"/>
<feature type="compositionally biased region" description="Polar residues" evidence="11">
    <location>
        <begin position="529"/>
        <end position="543"/>
    </location>
</feature>
<keyword evidence="5 13" id="KW-0418">Kinase</keyword>
<dbReference type="InterPro" id="IPR017441">
    <property type="entry name" value="Protein_kinase_ATP_BS"/>
</dbReference>
<dbReference type="PROSITE" id="PS50011">
    <property type="entry name" value="PROTEIN_KINASE_DOM"/>
    <property type="match status" value="1"/>
</dbReference>
<comment type="catalytic activity">
    <reaction evidence="8">
        <text>L-seryl-[protein] + ATP = O-phospho-L-seryl-[protein] + ADP + H(+)</text>
        <dbReference type="Rhea" id="RHEA:17989"/>
        <dbReference type="Rhea" id="RHEA-COMP:9863"/>
        <dbReference type="Rhea" id="RHEA-COMP:11604"/>
        <dbReference type="ChEBI" id="CHEBI:15378"/>
        <dbReference type="ChEBI" id="CHEBI:29999"/>
        <dbReference type="ChEBI" id="CHEBI:30616"/>
        <dbReference type="ChEBI" id="CHEBI:83421"/>
        <dbReference type="ChEBI" id="CHEBI:456216"/>
        <dbReference type="EC" id="2.7.11.24"/>
    </reaction>
    <physiologicalReaction direction="left-to-right" evidence="8">
        <dbReference type="Rhea" id="RHEA:17990"/>
    </physiologicalReaction>
</comment>
<evidence type="ECO:0000256" key="9">
    <source>
        <dbReference type="PROSITE-ProRule" id="PRU10141"/>
    </source>
</evidence>
<dbReference type="STRING" id="1328760.A0A161VZ54"/>
<evidence type="ECO:0000256" key="10">
    <source>
        <dbReference type="SAM" id="Coils"/>
    </source>
</evidence>
<dbReference type="EC" id="2.7.11.24" evidence="2"/>
<gene>
    <name evidence="13" type="ORF">L228DRAFT_271771</name>
</gene>
<feature type="region of interest" description="Disordered" evidence="11">
    <location>
        <begin position="709"/>
        <end position="741"/>
    </location>
</feature>
<dbReference type="RefSeq" id="XP_018184428.1">
    <property type="nucleotide sequence ID" value="XM_018335570.1"/>
</dbReference>
<feature type="compositionally biased region" description="Low complexity" evidence="11">
    <location>
        <begin position="1313"/>
        <end position="1323"/>
    </location>
</feature>
<feature type="region of interest" description="Disordered" evidence="11">
    <location>
        <begin position="1047"/>
        <end position="1301"/>
    </location>
</feature>
<dbReference type="CDD" id="cd06629">
    <property type="entry name" value="STKc_Bck1_like"/>
    <property type="match status" value="1"/>
</dbReference>
<dbReference type="FunFam" id="1.10.510.10:FF:000182">
    <property type="entry name" value="MAP kinase kinase kinase mkh1"/>
    <property type="match status" value="1"/>
</dbReference>
<dbReference type="GO" id="GO:0000196">
    <property type="term" value="P:cell integrity MAPK cascade"/>
    <property type="evidence" value="ECO:0007669"/>
    <property type="project" value="UniProtKB-ARBA"/>
</dbReference>
<name>A0A161VZ54_XYLHT</name>
<dbReference type="Pfam" id="PF00069">
    <property type="entry name" value="Pkinase"/>
    <property type="match status" value="1"/>
</dbReference>
<feature type="compositionally biased region" description="Polar residues" evidence="11">
    <location>
        <begin position="1230"/>
        <end position="1240"/>
    </location>
</feature>
<organism evidence="13 14">
    <name type="scientific">Xylona heveae (strain CBS 132557 / TC161)</name>
    <dbReference type="NCBI Taxonomy" id="1328760"/>
    <lineage>
        <taxon>Eukaryota</taxon>
        <taxon>Fungi</taxon>
        <taxon>Dikarya</taxon>
        <taxon>Ascomycota</taxon>
        <taxon>Pezizomycotina</taxon>
        <taxon>Xylonomycetes</taxon>
        <taxon>Xylonales</taxon>
        <taxon>Xylonaceae</taxon>
        <taxon>Xylona</taxon>
    </lineage>
</organism>